<evidence type="ECO:0000259" key="9">
    <source>
        <dbReference type="SMART" id="SM00363"/>
    </source>
</evidence>
<sequence length="289" mass="33543">MTEKLQKVLANHGMGSRREMERWIEQGRVSVNGTVAKLGDRVDVTAQIRVDGHMVSRTTEAPVCRVLMYNKPEGELCTRIDPEGRSTVFDRLPTISQGRWIAVGRLDINTSGLLLFTNDGELANRLMHPRCKVEREYAVRIFGEVTPKALQLLRKGVQLEDGLARFTTIKPRQSSDDESINNWFNVTLEEGRNREVRRLWETQDCQVSRLIRVRYGPIELQKRLPQGAWVELPLSDVNALRNMVQLPAENESMVDERQTKLDHARLSRMRRSVKKHKIRKERVHQRRQF</sequence>
<organism evidence="10 11">
    <name type="scientific">Alteromonas lipolytica</name>
    <dbReference type="NCBI Taxonomy" id="1856405"/>
    <lineage>
        <taxon>Bacteria</taxon>
        <taxon>Pseudomonadati</taxon>
        <taxon>Pseudomonadota</taxon>
        <taxon>Gammaproteobacteria</taxon>
        <taxon>Alteromonadales</taxon>
        <taxon>Alteromonadaceae</taxon>
        <taxon>Alteromonas/Salinimonas group</taxon>
        <taxon>Alteromonas</taxon>
    </lineage>
</organism>
<dbReference type="SUPFAM" id="SSF55120">
    <property type="entry name" value="Pseudouridine synthase"/>
    <property type="match status" value="1"/>
</dbReference>
<proteinExistence type="inferred from homology"/>
<keyword evidence="2" id="KW-0698">rRNA processing</keyword>
<evidence type="ECO:0000256" key="2">
    <source>
        <dbReference type="ARBA" id="ARBA00022552"/>
    </source>
</evidence>
<dbReference type="InterPro" id="IPR042092">
    <property type="entry name" value="PsdUridine_s_RsuA/RluB/E/F_cat"/>
</dbReference>
<dbReference type="CDD" id="cd02556">
    <property type="entry name" value="PseudoU_synth_RluB"/>
    <property type="match status" value="1"/>
</dbReference>
<dbReference type="InterPro" id="IPR000748">
    <property type="entry name" value="PsdUridine_synth_RsuA/RluB/E/F"/>
</dbReference>
<evidence type="ECO:0000313" key="11">
    <source>
        <dbReference type="Proteomes" id="UP000176037"/>
    </source>
</evidence>
<dbReference type="AlphaFoldDB" id="A0A1E8FEH5"/>
<dbReference type="EC" id="5.4.99.-" evidence="8"/>
<dbReference type="PANTHER" id="PTHR47683">
    <property type="entry name" value="PSEUDOURIDINE SYNTHASE FAMILY PROTEIN-RELATED"/>
    <property type="match status" value="1"/>
</dbReference>
<dbReference type="OrthoDB" id="9807213at2"/>
<comment type="similarity">
    <text evidence="1 8">Belongs to the pseudouridine synthase RsuA family.</text>
</comment>
<evidence type="ECO:0000256" key="5">
    <source>
        <dbReference type="ARBA" id="ARBA00036944"/>
    </source>
</evidence>
<dbReference type="Pfam" id="PF01479">
    <property type="entry name" value="S4"/>
    <property type="match status" value="1"/>
</dbReference>
<reference evidence="10 11" key="1">
    <citation type="submission" date="2016-09" db="EMBL/GenBank/DDBJ databases">
        <title>Alteromonas lipolytica, a new species isolated from sea water.</title>
        <authorList>
            <person name="Wu Y.-H."/>
            <person name="Cheng H."/>
            <person name="Xu X.-W."/>
        </authorList>
    </citation>
    <scope>NUCLEOTIDE SEQUENCE [LARGE SCALE GENOMIC DNA]</scope>
    <source>
        <strain evidence="10 11">JW12</strain>
    </source>
</reference>
<dbReference type="Gene3D" id="3.30.70.1560">
    <property type="entry name" value="Alpha-L RNA-binding motif"/>
    <property type="match status" value="1"/>
</dbReference>
<dbReference type="STRING" id="1856405.BFC17_18285"/>
<dbReference type="PROSITE" id="PS01149">
    <property type="entry name" value="PSI_RSU"/>
    <property type="match status" value="1"/>
</dbReference>
<evidence type="ECO:0000256" key="1">
    <source>
        <dbReference type="ARBA" id="ARBA00008348"/>
    </source>
</evidence>
<dbReference type="InterPro" id="IPR036986">
    <property type="entry name" value="S4_RNA-bd_sf"/>
</dbReference>
<dbReference type="InterPro" id="IPR020094">
    <property type="entry name" value="TruA/RsuA/RluB/E/F_N"/>
</dbReference>
<dbReference type="InterPro" id="IPR002942">
    <property type="entry name" value="S4_RNA-bd"/>
</dbReference>
<evidence type="ECO:0000256" key="3">
    <source>
        <dbReference type="ARBA" id="ARBA00022884"/>
    </source>
</evidence>
<evidence type="ECO:0000256" key="8">
    <source>
        <dbReference type="RuleBase" id="RU003887"/>
    </source>
</evidence>
<dbReference type="RefSeq" id="WP_070176451.1">
    <property type="nucleotide sequence ID" value="NZ_BMJR01000009.1"/>
</dbReference>
<dbReference type="InterPro" id="IPR006145">
    <property type="entry name" value="PsdUridine_synth_RsuA/RluA"/>
</dbReference>
<dbReference type="Gene3D" id="3.10.290.10">
    <property type="entry name" value="RNA-binding S4 domain"/>
    <property type="match status" value="1"/>
</dbReference>
<dbReference type="Proteomes" id="UP000176037">
    <property type="component" value="Unassembled WGS sequence"/>
</dbReference>
<dbReference type="Pfam" id="PF00849">
    <property type="entry name" value="PseudoU_synth_2"/>
    <property type="match status" value="1"/>
</dbReference>
<evidence type="ECO:0000256" key="4">
    <source>
        <dbReference type="ARBA" id="ARBA00023235"/>
    </source>
</evidence>
<dbReference type="GO" id="GO:0005829">
    <property type="term" value="C:cytosol"/>
    <property type="evidence" value="ECO:0007669"/>
    <property type="project" value="UniProtKB-ARBA"/>
</dbReference>
<dbReference type="InterPro" id="IPR050343">
    <property type="entry name" value="RsuA_PseudoU_synthase"/>
</dbReference>
<gene>
    <name evidence="10" type="ORF">BFC17_18285</name>
</gene>
<dbReference type="PANTHER" id="PTHR47683:SF3">
    <property type="entry name" value="RIBOSOMAL LARGE SUBUNIT PSEUDOURIDINE SYNTHASE B"/>
    <property type="match status" value="1"/>
</dbReference>
<keyword evidence="3 7" id="KW-0694">RNA-binding</keyword>
<dbReference type="NCBIfam" id="TIGR00093">
    <property type="entry name" value="pseudouridine synthase"/>
    <property type="match status" value="1"/>
</dbReference>
<name>A0A1E8FEH5_9ALTE</name>
<dbReference type="InterPro" id="IPR020103">
    <property type="entry name" value="PsdUridine_synth_cat_dom_sf"/>
</dbReference>
<evidence type="ECO:0000313" key="10">
    <source>
        <dbReference type="EMBL" id="OFI34335.1"/>
    </source>
</evidence>
<dbReference type="PROSITE" id="PS50889">
    <property type="entry name" value="S4"/>
    <property type="match status" value="1"/>
</dbReference>
<dbReference type="Gene3D" id="3.30.70.580">
    <property type="entry name" value="Pseudouridine synthase I, catalytic domain, N-terminal subdomain"/>
    <property type="match status" value="1"/>
</dbReference>
<dbReference type="SUPFAM" id="SSF55174">
    <property type="entry name" value="Alpha-L RNA-binding motif"/>
    <property type="match status" value="1"/>
</dbReference>
<comment type="caution">
    <text evidence="10">The sequence shown here is derived from an EMBL/GenBank/DDBJ whole genome shotgun (WGS) entry which is preliminary data.</text>
</comment>
<dbReference type="SMART" id="SM00363">
    <property type="entry name" value="S4"/>
    <property type="match status" value="1"/>
</dbReference>
<dbReference type="GO" id="GO:0160139">
    <property type="term" value="F:23S rRNA pseudouridine(2605) synthase activity"/>
    <property type="evidence" value="ECO:0007669"/>
    <property type="project" value="UniProtKB-EC"/>
</dbReference>
<dbReference type="NCBIfam" id="NF007976">
    <property type="entry name" value="PRK10700.1"/>
    <property type="match status" value="1"/>
</dbReference>
<comment type="function">
    <text evidence="6">Responsible for synthesis of pseudouridine from uracil-2605 in 23S ribosomal RNA.</text>
</comment>
<comment type="catalytic activity">
    <reaction evidence="5">
        <text>uridine(2605) in 23S rRNA = pseudouridine(2605) in 23S rRNA</text>
        <dbReference type="Rhea" id="RHEA:42520"/>
        <dbReference type="Rhea" id="RHEA-COMP:10095"/>
        <dbReference type="Rhea" id="RHEA-COMP:10096"/>
        <dbReference type="ChEBI" id="CHEBI:65314"/>
        <dbReference type="ChEBI" id="CHEBI:65315"/>
        <dbReference type="EC" id="5.4.99.22"/>
    </reaction>
</comment>
<dbReference type="InterPro" id="IPR018496">
    <property type="entry name" value="PsdUridine_synth_RsuA/RluB_CS"/>
</dbReference>
<feature type="domain" description="RNA-binding S4" evidence="9">
    <location>
        <begin position="3"/>
        <end position="64"/>
    </location>
</feature>
<keyword evidence="11" id="KW-1185">Reference proteome</keyword>
<dbReference type="CDD" id="cd00165">
    <property type="entry name" value="S4"/>
    <property type="match status" value="1"/>
</dbReference>
<evidence type="ECO:0000256" key="6">
    <source>
        <dbReference type="ARBA" id="ARBA00037383"/>
    </source>
</evidence>
<accession>A0A1E8FEH5</accession>
<evidence type="ECO:0000256" key="7">
    <source>
        <dbReference type="PROSITE-ProRule" id="PRU00182"/>
    </source>
</evidence>
<dbReference type="FunFam" id="3.30.70.580:FF:000009">
    <property type="entry name" value="Pseudouridine synthase"/>
    <property type="match status" value="1"/>
</dbReference>
<dbReference type="FunFam" id="3.10.290.10:FF:000003">
    <property type="entry name" value="Pseudouridine synthase"/>
    <property type="match status" value="1"/>
</dbReference>
<dbReference type="EMBL" id="MJIC01000013">
    <property type="protein sequence ID" value="OFI34335.1"/>
    <property type="molecule type" value="Genomic_DNA"/>
</dbReference>
<protein>
    <recommendedName>
        <fullName evidence="8">Pseudouridine synthase</fullName>
        <ecNumber evidence="8">5.4.99.-</ecNumber>
    </recommendedName>
</protein>
<keyword evidence="4 8" id="KW-0413">Isomerase</keyword>
<dbReference type="GO" id="GO:0000455">
    <property type="term" value="P:enzyme-directed rRNA pseudouridine synthesis"/>
    <property type="evidence" value="ECO:0007669"/>
    <property type="project" value="UniProtKB-ARBA"/>
</dbReference>
<dbReference type="GO" id="GO:0003723">
    <property type="term" value="F:RNA binding"/>
    <property type="evidence" value="ECO:0007669"/>
    <property type="project" value="UniProtKB-KW"/>
</dbReference>
<dbReference type="FunFam" id="3.30.70.1560:FF:000001">
    <property type="entry name" value="Pseudouridine synthase"/>
    <property type="match status" value="1"/>
</dbReference>